<feature type="region of interest" description="Disordered" evidence="1">
    <location>
        <begin position="1356"/>
        <end position="1462"/>
    </location>
</feature>
<sequence>MSRLTASPFHKPSPFEFPRAPLSPPETMSDHLGSAHPATISVLGVMPVEPSHMDSEPTYHSPTPESAGARFRRVSSLAYHSSGLRENRERGVQRSSKFFVVVIPPPALLQEHGQLGHTLSLGPRHRLSQGMLLPLFPTMYGQLSAIAREFNFPSTTGICLYFHFTENGITATPRISDESWQMIWSNVFDPSFPAPRVPIVGKVEFDIDIRHARWYSAWIASTHREHVDVPASVGPSTAPSLAHFRGDSRNTELEINFQDDQLDNESISPPSITRHGRHVPKKLSLVDRLDSSLRAVARPATAVAHISPEHSASARALSPIFQEDEPKTAKLEDSLAKRVKSWRASASLTPSALAAKGQTSLEPANLPNTMSLDGVADGEDMEELNLEDFTWSVSSLGPNDWEEGSVASRPRLPSVHLANRMESSVCMTPSVCTSFGPSDYTLPSPIPSWARVMTPDIAHRMYEDCPPTPSTATSWGPPSEYPASPISFGRVSSVDLGDRVVFSPPPTPMTTTSWGPPSEYPQSPMSFGRAPSVHLGDRLVFSPPPTPSSATTWGPASWPSSPVTPFYVQTPDVGQRAFDPEDLALPSAPWKQVWPYHQQHLDTVSGPESQVWPFNSAHAPSAEFTMPVHAPWGHSWPYHSYASENLSSVTVRPACSYPSLKIYPSVYPYFDDLYPVEVLSVKSTTYLSSIDIYPAVDQYHMLDKVVNVKVVSAWPTFEIYPPVTIAEQSQSLYTRHISTPVSVRLPCSYPSLKIYPSVYPYFDLYSAEVLTVKPVSYLSSIDIYPAVDQHQKSDKVVNVKVVSAWPTFEIYPPVVIAEQSQSLDTRHGSVPVSVRLPCSYPSLKIYPSVYPYFDLYPAEVEPTSYLSTLDIYPVVDQGHQGHQLSRVIHVEVASAWPIFEIFLELADPSVDSTEKSHTKYARNSPVSVRLPYSYPTLRVYPSVYPYFDDLYPAQPSITRSYPDSLIAYPAIKQLSKVVHVKIVSAWPVLEIYPPVTSIEQSHSVHTDHVFSSISIRIPCTYPSLKIYPSVYPYFDDLYPAKPQTEETAPYPQIYPPASGRQDSAILEIYPAMGKPSLKPITQASLSYPLSAFEIYPPVKSEAATQNRHSLSGGKPAGTVDPSSAYPIFNLYPAVYPRDSSAFAHPVVFAVSEACKTRQYPDFILYPCRQYPDFNLYPPPENKDHSLPKTVARYGVFDLYPAVYPHILPYTPMMSVVRPSKSSSSRRVARSHKSLHAEVFPHGFVSTPAVMLQEDVKKIVANLKGHSSHRELHDEVFPDGGVFTPSGTVTPKVSRTSTRPEVPPRPIGARVRSGSVSHRPLSFVGLPSYGLPARPNVRLSTYNETVSAPTNTSIGSVDRSTYPVSTVSTPSSAPLPIRSSTIRTGIPGTSSTDPGLQIPAPLRRVSSSAAPTRTSSMRSANTGLAPVAEGANNSLERSASMGLRRPVIPSSRNDEPRTVHKKRDSVVLRRIRAFEETDPDSTRHSLNRTLKEFPLPPPPPPPTGSLPPVPIRRTPI</sequence>
<feature type="region of interest" description="Disordered" evidence="1">
    <location>
        <begin position="1"/>
        <end position="34"/>
    </location>
</feature>
<gene>
    <name evidence="2" type="ORF">C8R41DRAFT_900828</name>
</gene>
<feature type="region of interest" description="Disordered" evidence="1">
    <location>
        <begin position="1476"/>
        <end position="1515"/>
    </location>
</feature>
<evidence type="ECO:0000313" key="3">
    <source>
        <dbReference type="Proteomes" id="UP001150217"/>
    </source>
</evidence>
<evidence type="ECO:0000313" key="2">
    <source>
        <dbReference type="EMBL" id="KAJ4498714.1"/>
    </source>
</evidence>
<dbReference type="Proteomes" id="UP001150217">
    <property type="component" value="Unassembled WGS sequence"/>
</dbReference>
<keyword evidence="3" id="KW-1185">Reference proteome</keyword>
<name>A0ABQ8VQR7_9AGAR</name>
<feature type="compositionally biased region" description="Polar residues" evidence="1">
    <location>
        <begin position="1404"/>
        <end position="1421"/>
    </location>
</feature>
<feature type="compositionally biased region" description="Polar residues" evidence="1">
    <location>
        <begin position="1284"/>
        <end position="1298"/>
    </location>
</feature>
<feature type="region of interest" description="Disordered" evidence="1">
    <location>
        <begin position="1274"/>
        <end position="1313"/>
    </location>
</feature>
<protein>
    <submittedName>
        <fullName evidence="2">Uncharacterized protein</fullName>
    </submittedName>
</protein>
<feature type="compositionally biased region" description="Pro residues" evidence="1">
    <location>
        <begin position="1493"/>
        <end position="1509"/>
    </location>
</feature>
<feature type="compositionally biased region" description="Polar residues" evidence="1">
    <location>
        <begin position="1377"/>
        <end position="1393"/>
    </location>
</feature>
<evidence type="ECO:0000256" key="1">
    <source>
        <dbReference type="SAM" id="MobiDB-lite"/>
    </source>
</evidence>
<comment type="caution">
    <text evidence="2">The sequence shown here is derived from an EMBL/GenBank/DDBJ whole genome shotgun (WGS) entry which is preliminary data.</text>
</comment>
<dbReference type="EMBL" id="JANVFT010000014">
    <property type="protein sequence ID" value="KAJ4498714.1"/>
    <property type="molecule type" value="Genomic_DNA"/>
</dbReference>
<feature type="compositionally biased region" description="Low complexity" evidence="1">
    <location>
        <begin position="1359"/>
        <end position="1371"/>
    </location>
</feature>
<accession>A0ABQ8VQR7</accession>
<proteinExistence type="predicted"/>
<reference evidence="2" key="1">
    <citation type="submission" date="2022-08" db="EMBL/GenBank/DDBJ databases">
        <title>A Global Phylogenomic Analysis of the Shiitake Genus Lentinula.</title>
        <authorList>
            <consortium name="DOE Joint Genome Institute"/>
            <person name="Sierra-Patev S."/>
            <person name="Min B."/>
            <person name="Naranjo-Ortiz M."/>
            <person name="Looney B."/>
            <person name="Konkel Z."/>
            <person name="Slot J.C."/>
            <person name="Sakamoto Y."/>
            <person name="Steenwyk J.L."/>
            <person name="Rokas A."/>
            <person name="Carro J."/>
            <person name="Camarero S."/>
            <person name="Ferreira P."/>
            <person name="Molpeceres G."/>
            <person name="Ruiz-Duenas F.J."/>
            <person name="Serrano A."/>
            <person name="Henrissat B."/>
            <person name="Drula E."/>
            <person name="Hughes K.W."/>
            <person name="Mata J.L."/>
            <person name="Ishikawa N.K."/>
            <person name="Vargas-Isla R."/>
            <person name="Ushijima S."/>
            <person name="Smith C.A."/>
            <person name="Ahrendt S."/>
            <person name="Andreopoulos W."/>
            <person name="He G."/>
            <person name="Labutti K."/>
            <person name="Lipzen A."/>
            <person name="Ng V."/>
            <person name="Riley R."/>
            <person name="Sandor L."/>
            <person name="Barry K."/>
            <person name="Martinez A.T."/>
            <person name="Xiao Y."/>
            <person name="Gibbons J.G."/>
            <person name="Terashima K."/>
            <person name="Grigoriev I.V."/>
            <person name="Hibbett D.S."/>
        </authorList>
    </citation>
    <scope>NUCLEOTIDE SEQUENCE</scope>
    <source>
        <strain evidence="2">RHP3577 ss4</strain>
    </source>
</reference>
<feature type="compositionally biased region" description="Basic and acidic residues" evidence="1">
    <location>
        <begin position="1451"/>
        <end position="1462"/>
    </location>
</feature>
<organism evidence="2 3">
    <name type="scientific">Lentinula lateritia</name>
    <dbReference type="NCBI Taxonomy" id="40482"/>
    <lineage>
        <taxon>Eukaryota</taxon>
        <taxon>Fungi</taxon>
        <taxon>Dikarya</taxon>
        <taxon>Basidiomycota</taxon>
        <taxon>Agaricomycotina</taxon>
        <taxon>Agaricomycetes</taxon>
        <taxon>Agaricomycetidae</taxon>
        <taxon>Agaricales</taxon>
        <taxon>Marasmiineae</taxon>
        <taxon>Omphalotaceae</taxon>
        <taxon>Lentinula</taxon>
    </lineage>
</organism>